<keyword evidence="1" id="KW-1133">Transmembrane helix</keyword>
<organism evidence="2 3">
    <name type="scientific">Actinoplanes auranticolor</name>
    <dbReference type="NCBI Taxonomy" id="47988"/>
    <lineage>
        <taxon>Bacteria</taxon>
        <taxon>Bacillati</taxon>
        <taxon>Actinomycetota</taxon>
        <taxon>Actinomycetes</taxon>
        <taxon>Micromonosporales</taxon>
        <taxon>Micromonosporaceae</taxon>
        <taxon>Actinoplanes</taxon>
    </lineage>
</organism>
<accession>A0A919SMI9</accession>
<protein>
    <recommendedName>
        <fullName evidence="4">Prepilin-type N-terminal cleavage/methylation domain-containing protein</fullName>
    </recommendedName>
</protein>
<dbReference type="AlphaFoldDB" id="A0A919SMI9"/>
<dbReference type="Proteomes" id="UP000681340">
    <property type="component" value="Unassembled WGS sequence"/>
</dbReference>
<feature type="transmembrane region" description="Helical" evidence="1">
    <location>
        <begin position="20"/>
        <end position="44"/>
    </location>
</feature>
<reference evidence="2" key="1">
    <citation type="submission" date="2021-03" db="EMBL/GenBank/DDBJ databases">
        <title>Whole genome shotgun sequence of Actinoplanes auranticolor NBRC 12245.</title>
        <authorList>
            <person name="Komaki H."/>
            <person name="Tamura T."/>
        </authorList>
    </citation>
    <scope>NUCLEOTIDE SEQUENCE</scope>
    <source>
        <strain evidence="2">NBRC 12245</strain>
    </source>
</reference>
<proteinExistence type="predicted"/>
<name>A0A919SMI9_9ACTN</name>
<keyword evidence="1" id="KW-0472">Membrane</keyword>
<evidence type="ECO:0008006" key="4">
    <source>
        <dbReference type="Google" id="ProtNLM"/>
    </source>
</evidence>
<evidence type="ECO:0000256" key="1">
    <source>
        <dbReference type="SAM" id="Phobius"/>
    </source>
</evidence>
<dbReference type="SUPFAM" id="SSF54523">
    <property type="entry name" value="Pili subunits"/>
    <property type="match status" value="1"/>
</dbReference>
<dbReference type="EMBL" id="BOQL01000057">
    <property type="protein sequence ID" value="GIM75570.1"/>
    <property type="molecule type" value="Genomic_DNA"/>
</dbReference>
<sequence length="235" mass="25415">MWSGSRMPRRRRDDDGFSLVELVVTMGIMAVAMVLATTAIVQVYRTVSATETRSDTQAELGRAFQRFDRELRYASWIATPSSQGSETAGPWYIEFAGPDPVDCFQLRLVAGAKADQGVLRLYSWKRGSPPAAGATGQSIASQIVTTDPAQPKPGEESVRPFFRKQKVGDPNPTPVVLPSAGAVGGNFKPVFQRLQIRLTTRTGTGYARIDTTFTALNTTDATPATNACSEGRPTP</sequence>
<dbReference type="Pfam" id="PF07963">
    <property type="entry name" value="N_methyl"/>
    <property type="match status" value="1"/>
</dbReference>
<dbReference type="NCBIfam" id="TIGR02532">
    <property type="entry name" value="IV_pilin_GFxxxE"/>
    <property type="match status" value="1"/>
</dbReference>
<evidence type="ECO:0000313" key="3">
    <source>
        <dbReference type="Proteomes" id="UP000681340"/>
    </source>
</evidence>
<keyword evidence="1" id="KW-0812">Transmembrane</keyword>
<dbReference type="InterPro" id="IPR012902">
    <property type="entry name" value="N_methyl_site"/>
</dbReference>
<evidence type="ECO:0000313" key="2">
    <source>
        <dbReference type="EMBL" id="GIM75570.1"/>
    </source>
</evidence>
<comment type="caution">
    <text evidence="2">The sequence shown here is derived from an EMBL/GenBank/DDBJ whole genome shotgun (WGS) entry which is preliminary data.</text>
</comment>
<dbReference type="InterPro" id="IPR045584">
    <property type="entry name" value="Pilin-like"/>
</dbReference>
<keyword evidence="3" id="KW-1185">Reference proteome</keyword>
<gene>
    <name evidence="2" type="ORF">Aau02nite_66590</name>
</gene>